<dbReference type="EMBL" id="FQXG01000003">
    <property type="protein sequence ID" value="SHH59317.1"/>
    <property type="molecule type" value="Genomic_DNA"/>
</dbReference>
<dbReference type="Proteomes" id="UP000184268">
    <property type="component" value="Unassembled WGS sequence"/>
</dbReference>
<accession>A0A1M5U8L3</accession>
<organism evidence="1 2">
    <name type="scientific">Ferrimonas marina</name>
    <dbReference type="NCBI Taxonomy" id="299255"/>
    <lineage>
        <taxon>Bacteria</taxon>
        <taxon>Pseudomonadati</taxon>
        <taxon>Pseudomonadota</taxon>
        <taxon>Gammaproteobacteria</taxon>
        <taxon>Alteromonadales</taxon>
        <taxon>Ferrimonadaceae</taxon>
        <taxon>Ferrimonas</taxon>
    </lineage>
</organism>
<dbReference type="AlphaFoldDB" id="A0A1M5U8L3"/>
<evidence type="ECO:0000313" key="2">
    <source>
        <dbReference type="Proteomes" id="UP000184268"/>
    </source>
</evidence>
<protein>
    <submittedName>
        <fullName evidence="1">Uncharacterized protein</fullName>
    </submittedName>
</protein>
<proteinExistence type="predicted"/>
<dbReference type="RefSeq" id="WP_067655478.1">
    <property type="nucleotide sequence ID" value="NZ_FQXG01000003.1"/>
</dbReference>
<dbReference type="STRING" id="299255.SAMN02745129_2454"/>
<evidence type="ECO:0000313" key="1">
    <source>
        <dbReference type="EMBL" id="SHH59317.1"/>
    </source>
</evidence>
<gene>
    <name evidence="1" type="ORF">SAMN02745129_2454</name>
</gene>
<reference evidence="1 2" key="1">
    <citation type="submission" date="2016-11" db="EMBL/GenBank/DDBJ databases">
        <authorList>
            <person name="Jaros S."/>
            <person name="Januszkiewicz K."/>
            <person name="Wedrychowicz H."/>
        </authorList>
    </citation>
    <scope>NUCLEOTIDE SEQUENCE [LARGE SCALE GENOMIC DNA]</scope>
    <source>
        <strain evidence="1 2">DSM 16917</strain>
    </source>
</reference>
<keyword evidence="2" id="KW-1185">Reference proteome</keyword>
<sequence>MDLNFSLSKLQLLAIAVSDADINKSARFVPTSLQTYDGRFYPGGQPLDASGRTEGEVPAGGVFEPSASRMDREVPAMLQLVRTTGRLFLRVNVAYPSDVAHWPVVTEVDADGFGLADPNSEEDLRTEFGGDDEVYDLPIAWLHRAIESRRYLRVRCSDDALEWVEGAWQPENEPMRFLLPLPDARAAVGDTLSPKLKALVECCLKQVEQGGDKVFRIQSGALVPARSVGQFSHQTVNQLHALGAVRLGKLRTGYLVLVVDRDLLERLGQLPVSK</sequence>
<name>A0A1M5U8L3_9GAMM</name>